<dbReference type="PROSITE" id="PS51168">
    <property type="entry name" value="CHORISMATE_MUT_2"/>
    <property type="match status" value="1"/>
</dbReference>
<dbReference type="STRING" id="1856638.A9Q68_03915"/>
<dbReference type="InterPro" id="IPR036979">
    <property type="entry name" value="CM_dom_sf"/>
</dbReference>
<keyword evidence="1" id="KW-0413">Isomerase</keyword>
<reference evidence="5" key="1">
    <citation type="submission" date="2016-06" db="EMBL/GenBank/DDBJ databases">
        <authorList>
            <person name="de Vries S.P.W."/>
            <person name="Hadjirin N.F."/>
            <person name="Lay E.M."/>
            <person name="Zadoks R.N."/>
            <person name="Peacock S.J."/>
            <person name="Parkhill J."/>
            <person name="Grant A.J."/>
            <person name="Mcdougall S."/>
            <person name="Holmes M.A."/>
        </authorList>
    </citation>
    <scope>NUCLEOTIDE SEQUENCE [LARGE SCALE GENOMIC DNA]</scope>
    <source>
        <strain evidence="5">NZ1587</strain>
    </source>
</reference>
<evidence type="ECO:0000259" key="3">
    <source>
        <dbReference type="PROSITE" id="PS51168"/>
    </source>
</evidence>
<dbReference type="InterPro" id="IPR011279">
    <property type="entry name" value="Chorismate_mutase_GmP"/>
</dbReference>
<dbReference type="GO" id="GO:0004106">
    <property type="term" value="F:chorismate mutase activity"/>
    <property type="evidence" value="ECO:0007669"/>
    <property type="project" value="InterPro"/>
</dbReference>
<dbReference type="InterPro" id="IPR002701">
    <property type="entry name" value="CM_II_prokaryot"/>
</dbReference>
<dbReference type="GO" id="GO:0009697">
    <property type="term" value="P:salicylic acid biosynthetic process"/>
    <property type="evidence" value="ECO:0007669"/>
    <property type="project" value="TreeGrafter"/>
</dbReference>
<dbReference type="PANTHER" id="PTHR38041:SF1">
    <property type="entry name" value="CHORISMATE MUTASE"/>
    <property type="match status" value="1"/>
</dbReference>
<proteinExistence type="predicted"/>
<dbReference type="EMBL" id="LZDD01000001">
    <property type="protein sequence ID" value="OJF72703.1"/>
    <property type="molecule type" value="Genomic_DNA"/>
</dbReference>
<dbReference type="SUPFAM" id="SSF48600">
    <property type="entry name" value="Chorismate mutase II"/>
    <property type="match status" value="1"/>
</dbReference>
<dbReference type="PANTHER" id="PTHR38041">
    <property type="entry name" value="CHORISMATE MUTASE"/>
    <property type="match status" value="1"/>
</dbReference>
<dbReference type="NCBIfam" id="TIGR01805">
    <property type="entry name" value="CM_mono_grmpos"/>
    <property type="match status" value="1"/>
</dbReference>
<organism evidence="4 5">
    <name type="scientific">Streptococcus bovimastitidis</name>
    <dbReference type="NCBI Taxonomy" id="1856638"/>
    <lineage>
        <taxon>Bacteria</taxon>
        <taxon>Bacillati</taxon>
        <taxon>Bacillota</taxon>
        <taxon>Bacilli</taxon>
        <taxon>Lactobacillales</taxon>
        <taxon>Streptococcaceae</taxon>
        <taxon>Streptococcus</taxon>
    </lineage>
</organism>
<evidence type="ECO:0000256" key="2">
    <source>
        <dbReference type="SAM" id="Coils"/>
    </source>
</evidence>
<dbReference type="InterPro" id="IPR036263">
    <property type="entry name" value="Chorismate_II_sf"/>
</dbReference>
<dbReference type="InterPro" id="IPR051331">
    <property type="entry name" value="Chorismate_mutase-related"/>
</dbReference>
<evidence type="ECO:0000313" key="5">
    <source>
        <dbReference type="Proteomes" id="UP000182015"/>
    </source>
</evidence>
<evidence type="ECO:0000313" key="4">
    <source>
        <dbReference type="EMBL" id="OJF72703.1"/>
    </source>
</evidence>
<name>A0A1L8MPM2_9STRE</name>
<protein>
    <submittedName>
        <fullName evidence="4">Chorismate mutase</fullName>
    </submittedName>
</protein>
<evidence type="ECO:0000256" key="1">
    <source>
        <dbReference type="ARBA" id="ARBA00023235"/>
    </source>
</evidence>
<keyword evidence="2" id="KW-0175">Coiled coil</keyword>
<keyword evidence="5" id="KW-1185">Reference proteome</keyword>
<feature type="coiled-coil region" evidence="2">
    <location>
        <begin position="3"/>
        <end position="37"/>
    </location>
</feature>
<dbReference type="Pfam" id="PF01817">
    <property type="entry name" value="CM_2"/>
    <property type="match status" value="1"/>
</dbReference>
<comment type="caution">
    <text evidence="4">The sequence shown here is derived from an EMBL/GenBank/DDBJ whole genome shotgun (WGS) entry which is preliminary data.</text>
</comment>
<dbReference type="AlphaFoldDB" id="A0A1L8MPM2"/>
<feature type="domain" description="Chorismate mutase" evidence="3">
    <location>
        <begin position="1"/>
        <end position="87"/>
    </location>
</feature>
<dbReference type="OrthoDB" id="9802281at2"/>
<dbReference type="Gene3D" id="1.20.59.10">
    <property type="entry name" value="Chorismate mutase"/>
    <property type="match status" value="1"/>
</dbReference>
<accession>A0A1L8MPM2</accession>
<dbReference type="RefSeq" id="WP_071793384.1">
    <property type="nucleotide sequence ID" value="NZ_LZDD01000001.1"/>
</dbReference>
<dbReference type="SMART" id="SM00830">
    <property type="entry name" value="CM_2"/>
    <property type="match status" value="1"/>
</dbReference>
<sequence length="91" mass="10652">MDLQEMRNQINELDQQMVTLLEERMELVQAVADYKKEHGLAVLDRNREGQVLARVASHVQNPEYKEIILESFQALMDLSKAYQAKWMDSND</sequence>
<gene>
    <name evidence="4" type="ORF">A9Q68_03915</name>
</gene>
<dbReference type="Proteomes" id="UP000182015">
    <property type="component" value="Unassembled WGS sequence"/>
</dbReference>
<dbReference type="GO" id="GO:0046417">
    <property type="term" value="P:chorismate metabolic process"/>
    <property type="evidence" value="ECO:0007669"/>
    <property type="project" value="InterPro"/>
</dbReference>